<evidence type="ECO:0000313" key="2">
    <source>
        <dbReference type="EMBL" id="DAF44475.1"/>
    </source>
</evidence>
<accession>A0A8S5S100</accession>
<reference evidence="2" key="1">
    <citation type="journal article" date="2021" name="Proc. Natl. Acad. Sci. U.S.A.">
        <title>A Catalog of Tens of Thousands of Viruses from Human Metagenomes Reveals Hidden Associations with Chronic Diseases.</title>
        <authorList>
            <person name="Tisza M.J."/>
            <person name="Buck C.B."/>
        </authorList>
    </citation>
    <scope>NUCLEOTIDE SEQUENCE</scope>
    <source>
        <strain evidence="2">Ct8Lf7</strain>
    </source>
</reference>
<sequence length="39" mass="4201">MVPPEDTQTSSFSSFGTINTPSPEICSESDTIYTRALSC</sequence>
<organism evidence="2">
    <name type="scientific">Podoviridae sp. ct8Lf7</name>
    <dbReference type="NCBI Taxonomy" id="2827723"/>
    <lineage>
        <taxon>Viruses</taxon>
        <taxon>Duplodnaviria</taxon>
        <taxon>Heunggongvirae</taxon>
        <taxon>Uroviricota</taxon>
        <taxon>Caudoviricetes</taxon>
    </lineage>
</organism>
<feature type="region of interest" description="Disordered" evidence="1">
    <location>
        <begin position="1"/>
        <end position="22"/>
    </location>
</feature>
<evidence type="ECO:0000256" key="1">
    <source>
        <dbReference type="SAM" id="MobiDB-lite"/>
    </source>
</evidence>
<proteinExistence type="predicted"/>
<name>A0A8S5S100_9CAUD</name>
<dbReference type="EMBL" id="BK032511">
    <property type="protein sequence ID" value="DAF44475.1"/>
    <property type="molecule type" value="Genomic_DNA"/>
</dbReference>
<protein>
    <submittedName>
        <fullName evidence="2">Uncharacterized protein</fullName>
    </submittedName>
</protein>